<protein>
    <submittedName>
        <fullName evidence="1">Uncharacterized protein</fullName>
    </submittedName>
</protein>
<dbReference type="AlphaFoldDB" id="A0A7S8FBR2"/>
<organism evidence="1 2">
    <name type="scientific">Candidatus Nitrospira kreftii</name>
    <dbReference type="NCBI Taxonomy" id="2652173"/>
    <lineage>
        <taxon>Bacteria</taxon>
        <taxon>Pseudomonadati</taxon>
        <taxon>Nitrospirota</taxon>
        <taxon>Nitrospiria</taxon>
        <taxon>Nitrospirales</taxon>
        <taxon>Nitrospiraceae</taxon>
        <taxon>Nitrospira</taxon>
    </lineage>
</organism>
<dbReference type="Proteomes" id="UP000593737">
    <property type="component" value="Chromosome"/>
</dbReference>
<evidence type="ECO:0000313" key="2">
    <source>
        <dbReference type="Proteomes" id="UP000593737"/>
    </source>
</evidence>
<evidence type="ECO:0000313" key="1">
    <source>
        <dbReference type="EMBL" id="QPD02906.1"/>
    </source>
</evidence>
<name>A0A7S8FBR2_9BACT</name>
<reference evidence="1 2" key="1">
    <citation type="journal article" date="2020" name="ISME J.">
        <title>Enrichment and physiological characterization of a novel comammox Nitrospira indicates ammonium inhibition of complete nitrification.</title>
        <authorList>
            <person name="Sakoula D."/>
            <person name="Koch H."/>
            <person name="Frank J."/>
            <person name="Jetten M.S.M."/>
            <person name="van Kessel M.A.H.J."/>
            <person name="Lucker S."/>
        </authorList>
    </citation>
    <scope>NUCLEOTIDE SEQUENCE [LARGE SCALE GENOMIC DNA]</scope>
    <source>
        <strain evidence="1">Comreactor17</strain>
    </source>
</reference>
<dbReference type="EMBL" id="CP047423">
    <property type="protein sequence ID" value="QPD02906.1"/>
    <property type="molecule type" value="Genomic_DNA"/>
</dbReference>
<sequence>MSEESRLGREAIETSYTFKQVIDDMAMKSGRYTRNMQDKGALAKFIPSPGTIVNGSGSSELCLVEARGVEPLSEDRQCTVSTCVADNLSFAAIHARRQA</sequence>
<dbReference type="KEGG" id="nkf:Nkreftii_000680"/>
<proteinExistence type="predicted"/>
<accession>A0A7S8FBR2</accession>
<gene>
    <name evidence="1" type="ORF">Nkreftii_000680</name>
</gene>